<evidence type="ECO:0000256" key="3">
    <source>
        <dbReference type="ARBA" id="ARBA00016337"/>
    </source>
</evidence>
<evidence type="ECO:0000256" key="1">
    <source>
        <dbReference type="ARBA" id="ARBA00001946"/>
    </source>
</evidence>
<keyword evidence="12" id="KW-1185">Reference proteome</keyword>
<evidence type="ECO:0000256" key="9">
    <source>
        <dbReference type="ARBA" id="ARBA00031306"/>
    </source>
</evidence>
<evidence type="ECO:0000256" key="6">
    <source>
        <dbReference type="ARBA" id="ARBA00022723"/>
    </source>
</evidence>
<dbReference type="EMBL" id="JAAZSR010000404">
    <property type="protein sequence ID" value="NKX52097.1"/>
    <property type="molecule type" value="Genomic_DNA"/>
</dbReference>
<dbReference type="SUPFAM" id="SSF143631">
    <property type="entry name" value="ApbE-like"/>
    <property type="match status" value="1"/>
</dbReference>
<keyword evidence="7" id="KW-0274">FAD</keyword>
<dbReference type="Pfam" id="PF02424">
    <property type="entry name" value="ApbE"/>
    <property type="match status" value="1"/>
</dbReference>
<evidence type="ECO:0000256" key="7">
    <source>
        <dbReference type="ARBA" id="ARBA00022827"/>
    </source>
</evidence>
<evidence type="ECO:0000256" key="10">
    <source>
        <dbReference type="ARBA" id="ARBA00048540"/>
    </source>
</evidence>
<evidence type="ECO:0000256" key="8">
    <source>
        <dbReference type="ARBA" id="ARBA00022842"/>
    </source>
</evidence>
<dbReference type="PANTHER" id="PTHR30040:SF2">
    <property type="entry name" value="FAD:PROTEIN FMN TRANSFERASE"/>
    <property type="match status" value="1"/>
</dbReference>
<comment type="caution">
    <text evidence="11">The sequence shown here is derived from an EMBL/GenBank/DDBJ whole genome shotgun (WGS) entry which is preliminary data.</text>
</comment>
<dbReference type="InterPro" id="IPR024932">
    <property type="entry name" value="ApbE"/>
</dbReference>
<sequence>MLPHGFSFEAIGTRWSIATGRPLEPQTRAAVAACIGDYSLLWSRFREDSLVAQLARQAGAHRLPQHASALAEVYAALHRATGGQVSPLVGRSLERLGYDAGYSLAPSGAPLPAPEWGGLLDWRGPDLAASAPVLLVVGAAGKGQLVDLVAEVLRSRGHGHCIVDAGGDMVVHAGQPLAVALEHPYDPSRAIGVLELDGQAICASAANRRAWGDGLHHGLDARTGRPADTVVATWAVAGSALVADGVATGLVFASPARLAEEACLSDAACVRVFSDGRAEYRGILKGELFS</sequence>
<dbReference type="GO" id="GO:0016740">
    <property type="term" value="F:transferase activity"/>
    <property type="evidence" value="ECO:0007669"/>
    <property type="project" value="UniProtKB-KW"/>
</dbReference>
<reference evidence="11 12" key="1">
    <citation type="submission" date="2020-04" db="EMBL/GenBank/DDBJ databases">
        <authorList>
            <person name="Liu S."/>
        </authorList>
    </citation>
    <scope>NUCLEOTIDE SEQUENCE [LARGE SCALE GENOMIC DNA]</scope>
    <source>
        <strain evidence="11 12">CGMCC 1.15091</strain>
    </source>
</reference>
<name>A0ABX1JWH5_9MICC</name>
<evidence type="ECO:0000256" key="4">
    <source>
        <dbReference type="ARBA" id="ARBA00022630"/>
    </source>
</evidence>
<comment type="catalytic activity">
    <reaction evidence="10">
        <text>L-threonyl-[protein] + FAD = FMN-L-threonyl-[protein] + AMP + H(+)</text>
        <dbReference type="Rhea" id="RHEA:36847"/>
        <dbReference type="Rhea" id="RHEA-COMP:11060"/>
        <dbReference type="Rhea" id="RHEA-COMP:11061"/>
        <dbReference type="ChEBI" id="CHEBI:15378"/>
        <dbReference type="ChEBI" id="CHEBI:30013"/>
        <dbReference type="ChEBI" id="CHEBI:57692"/>
        <dbReference type="ChEBI" id="CHEBI:74257"/>
        <dbReference type="ChEBI" id="CHEBI:456215"/>
        <dbReference type="EC" id="2.7.1.180"/>
    </reaction>
</comment>
<accession>A0ABX1JWH5</accession>
<dbReference type="Proteomes" id="UP000523795">
    <property type="component" value="Unassembled WGS sequence"/>
</dbReference>
<dbReference type="EC" id="2.7.1.180" evidence="2"/>
<evidence type="ECO:0000313" key="12">
    <source>
        <dbReference type="Proteomes" id="UP000523795"/>
    </source>
</evidence>
<keyword evidence="5 11" id="KW-0808">Transferase</keyword>
<organism evidence="11 12">
    <name type="scientific">Arthrobacter deserti</name>
    <dbReference type="NCBI Taxonomy" id="1742687"/>
    <lineage>
        <taxon>Bacteria</taxon>
        <taxon>Bacillati</taxon>
        <taxon>Actinomycetota</taxon>
        <taxon>Actinomycetes</taxon>
        <taxon>Micrococcales</taxon>
        <taxon>Micrococcaceae</taxon>
        <taxon>Arthrobacter</taxon>
    </lineage>
</organism>
<dbReference type="Gene3D" id="3.10.520.10">
    <property type="entry name" value="ApbE-like domains"/>
    <property type="match status" value="1"/>
</dbReference>
<evidence type="ECO:0000313" key="11">
    <source>
        <dbReference type="EMBL" id="NKX52097.1"/>
    </source>
</evidence>
<evidence type="ECO:0000256" key="5">
    <source>
        <dbReference type="ARBA" id="ARBA00022679"/>
    </source>
</evidence>
<comment type="cofactor">
    <cofactor evidence="1">
        <name>Mg(2+)</name>
        <dbReference type="ChEBI" id="CHEBI:18420"/>
    </cofactor>
</comment>
<keyword evidence="4" id="KW-0285">Flavoprotein</keyword>
<dbReference type="PANTHER" id="PTHR30040">
    <property type="entry name" value="THIAMINE BIOSYNTHESIS LIPOPROTEIN APBE"/>
    <property type="match status" value="1"/>
</dbReference>
<keyword evidence="8" id="KW-0460">Magnesium</keyword>
<evidence type="ECO:0000256" key="2">
    <source>
        <dbReference type="ARBA" id="ARBA00011955"/>
    </source>
</evidence>
<protein>
    <recommendedName>
        <fullName evidence="3">FAD:protein FMN transferase</fullName>
        <ecNumber evidence="2">2.7.1.180</ecNumber>
    </recommendedName>
    <alternativeName>
        <fullName evidence="9">Flavin transferase</fullName>
    </alternativeName>
</protein>
<proteinExistence type="predicted"/>
<dbReference type="InterPro" id="IPR003374">
    <property type="entry name" value="ApbE-like_sf"/>
</dbReference>
<keyword evidence="6" id="KW-0479">Metal-binding</keyword>
<gene>
    <name evidence="11" type="ORF">HER39_16295</name>
</gene>